<name>A0A914A058_PATMI</name>
<evidence type="ECO:0000256" key="6">
    <source>
        <dbReference type="ARBA" id="ARBA00008853"/>
    </source>
</evidence>
<dbReference type="EnsemblMetazoa" id="XM_038201335.1">
    <property type="protein sequence ID" value="XP_038057263.1"/>
    <property type="gene ID" value="LOC119728906"/>
</dbReference>
<evidence type="ECO:0000259" key="16">
    <source>
        <dbReference type="Pfam" id="PF08450"/>
    </source>
</evidence>
<feature type="binding site" evidence="15">
    <location>
        <position position="124"/>
    </location>
    <ligand>
        <name>substrate</name>
    </ligand>
</feature>
<dbReference type="InterPro" id="IPR011042">
    <property type="entry name" value="6-blade_b-propeller_TolB-like"/>
</dbReference>
<evidence type="ECO:0000256" key="15">
    <source>
        <dbReference type="PIRSR" id="PIRSR605511-2"/>
    </source>
</evidence>
<feature type="binding site" evidence="15">
    <location>
        <position position="21"/>
    </location>
    <ligand>
        <name>a divalent metal cation</name>
        <dbReference type="ChEBI" id="CHEBI:60240"/>
    </ligand>
</feature>
<comment type="subcellular location">
    <subcellularLocation>
        <location evidence="5">Cytoplasm</location>
    </subcellularLocation>
</comment>
<dbReference type="GeneID" id="119728906"/>
<feature type="domain" description="SMP-30/Gluconolactonase/LRE-like region" evidence="16">
    <location>
        <begin position="21"/>
        <end position="266"/>
    </location>
</feature>
<feature type="binding site" evidence="15">
    <location>
        <position position="157"/>
    </location>
    <ligand>
        <name>a divalent metal cation</name>
        <dbReference type="ChEBI" id="CHEBI:60240"/>
    </ligand>
</feature>
<protein>
    <recommendedName>
        <fullName evidence="8">Regucalcin</fullName>
        <ecNumber evidence="7">3.1.1.17</ecNumber>
    </recommendedName>
    <alternativeName>
        <fullName evidence="13">Gluconolactonase</fullName>
    </alternativeName>
</protein>
<evidence type="ECO:0000256" key="12">
    <source>
        <dbReference type="ARBA" id="ARBA00022837"/>
    </source>
</evidence>
<evidence type="ECO:0000313" key="17">
    <source>
        <dbReference type="EnsemblMetazoa" id="XP_038057263.1"/>
    </source>
</evidence>
<evidence type="ECO:0000256" key="3">
    <source>
        <dbReference type="ARBA" id="ARBA00001936"/>
    </source>
</evidence>
<keyword evidence="15" id="KW-0862">Zinc</keyword>
<comment type="similarity">
    <text evidence="6">Belongs to the SMP-30/CGR1 family.</text>
</comment>
<dbReference type="FunFam" id="2.120.10.30:FF:000027">
    <property type="entry name" value="Regucalcin homologue"/>
    <property type="match status" value="1"/>
</dbReference>
<comment type="cofactor">
    <cofactor evidence="15">
        <name>Zn(2+)</name>
        <dbReference type="ChEBI" id="CHEBI:29105"/>
    </cofactor>
    <text evidence="15">Binds 1 divalent metal cation per subunit.</text>
</comment>
<reference evidence="17" key="1">
    <citation type="submission" date="2022-11" db="UniProtKB">
        <authorList>
            <consortium name="EnsemblMetazoa"/>
        </authorList>
    </citation>
    <scope>IDENTIFICATION</scope>
</reference>
<dbReference type="InterPro" id="IPR013658">
    <property type="entry name" value="SGL"/>
</dbReference>
<dbReference type="AlphaFoldDB" id="A0A914A058"/>
<comment type="cofactor">
    <cofactor evidence="2">
        <name>Ca(2+)</name>
        <dbReference type="ChEBI" id="CHEBI:29108"/>
    </cofactor>
</comment>
<dbReference type="Gene3D" id="2.120.10.30">
    <property type="entry name" value="TolB, C-terminal domain"/>
    <property type="match status" value="1"/>
</dbReference>
<dbReference type="SUPFAM" id="SSF63829">
    <property type="entry name" value="Calcium-dependent phosphotriesterase"/>
    <property type="match status" value="1"/>
</dbReference>
<dbReference type="EC" id="3.1.1.17" evidence="7"/>
<dbReference type="GO" id="GO:0004341">
    <property type="term" value="F:gluconolactonase activity"/>
    <property type="evidence" value="ECO:0007669"/>
    <property type="project" value="UniProtKB-EC"/>
</dbReference>
<dbReference type="InterPro" id="IPR005511">
    <property type="entry name" value="SMP-30"/>
</dbReference>
<feature type="binding site" evidence="15">
    <location>
        <position position="207"/>
    </location>
    <ligand>
        <name>a divalent metal cation</name>
        <dbReference type="ChEBI" id="CHEBI:60240"/>
    </ligand>
</feature>
<comment type="cofactor">
    <cofactor evidence="4">
        <name>Mg(2+)</name>
        <dbReference type="ChEBI" id="CHEBI:18420"/>
    </cofactor>
</comment>
<evidence type="ECO:0000256" key="11">
    <source>
        <dbReference type="ARBA" id="ARBA00022801"/>
    </source>
</evidence>
<evidence type="ECO:0000256" key="10">
    <source>
        <dbReference type="ARBA" id="ARBA00022723"/>
    </source>
</evidence>
<dbReference type="OrthoDB" id="423498at2759"/>
<evidence type="ECO:0000256" key="2">
    <source>
        <dbReference type="ARBA" id="ARBA00001913"/>
    </source>
</evidence>
<keyword evidence="12" id="KW-0106">Calcium</keyword>
<dbReference type="PANTHER" id="PTHR10907:SF47">
    <property type="entry name" value="REGUCALCIN"/>
    <property type="match status" value="1"/>
</dbReference>
<keyword evidence="10 15" id="KW-0479">Metal-binding</keyword>
<dbReference type="PRINTS" id="PR01790">
    <property type="entry name" value="SMP30FAMILY"/>
</dbReference>
<evidence type="ECO:0000256" key="7">
    <source>
        <dbReference type="ARBA" id="ARBA00013227"/>
    </source>
</evidence>
<evidence type="ECO:0000256" key="4">
    <source>
        <dbReference type="ARBA" id="ARBA00001946"/>
    </source>
</evidence>
<dbReference type="OMA" id="LWRCRAD"/>
<evidence type="ECO:0000256" key="8">
    <source>
        <dbReference type="ARBA" id="ARBA00016808"/>
    </source>
</evidence>
<dbReference type="GO" id="GO:0005509">
    <property type="term" value="F:calcium ion binding"/>
    <property type="evidence" value="ECO:0007669"/>
    <property type="project" value="InterPro"/>
</dbReference>
<keyword evidence="11" id="KW-0378">Hydrolase</keyword>
<sequence length="303" mass="33353">MANSDKIKIEAVVKNCGVLLEGPHWHAASQTLYFVDILGNTVHRYRPADSCHEKVNVGENAGTIVTTTSGKLLLAARLRFAYLDWSTGALTTVANVDADKPENRFNDGKCDAKGRLWAGTMGPEDKPVEVRRRQGSLYCLHTDKSVTKHAEDLDISNGIAWSLDNKIMYYVDTLTRLIEAFDYDLETGKTSNRRPAVKVAAEEGWPDGMCIDEQGMLWLACFSKAQIIRYDPTTGKKLQTIMFPTTNITSCCFGGPNLDELYVTCTRVGLSDEVVKKEQPLAGSVFRVTGLGVRGFAGADFAD</sequence>
<dbReference type="GO" id="GO:0019853">
    <property type="term" value="P:L-ascorbic acid biosynthetic process"/>
    <property type="evidence" value="ECO:0007669"/>
    <property type="project" value="TreeGrafter"/>
</dbReference>
<evidence type="ECO:0000313" key="18">
    <source>
        <dbReference type="Proteomes" id="UP000887568"/>
    </source>
</evidence>
<evidence type="ECO:0000256" key="14">
    <source>
        <dbReference type="PIRSR" id="PIRSR605511-1"/>
    </source>
</evidence>
<dbReference type="GO" id="GO:0005737">
    <property type="term" value="C:cytoplasm"/>
    <property type="evidence" value="ECO:0007669"/>
    <property type="project" value="UniProtKB-SubCell"/>
</dbReference>
<organism evidence="17 18">
    <name type="scientific">Patiria miniata</name>
    <name type="common">Bat star</name>
    <name type="synonym">Asterina miniata</name>
    <dbReference type="NCBI Taxonomy" id="46514"/>
    <lineage>
        <taxon>Eukaryota</taxon>
        <taxon>Metazoa</taxon>
        <taxon>Echinodermata</taxon>
        <taxon>Eleutherozoa</taxon>
        <taxon>Asterozoa</taxon>
        <taxon>Asteroidea</taxon>
        <taxon>Valvatacea</taxon>
        <taxon>Valvatida</taxon>
        <taxon>Asterinidae</taxon>
        <taxon>Patiria</taxon>
    </lineage>
</organism>
<dbReference type="PANTHER" id="PTHR10907">
    <property type="entry name" value="REGUCALCIN"/>
    <property type="match status" value="1"/>
</dbReference>
<evidence type="ECO:0000256" key="1">
    <source>
        <dbReference type="ARBA" id="ARBA00001589"/>
    </source>
</evidence>
<dbReference type="Proteomes" id="UP000887568">
    <property type="component" value="Unplaced"/>
</dbReference>
<dbReference type="Pfam" id="PF08450">
    <property type="entry name" value="SGL"/>
    <property type="match status" value="1"/>
</dbReference>
<feature type="active site" description="Proton donor/acceptor" evidence="14">
    <location>
        <position position="207"/>
    </location>
</feature>
<dbReference type="PRINTS" id="PR01791">
    <property type="entry name" value="REGUCALCIN"/>
</dbReference>
<proteinExistence type="inferred from homology"/>
<evidence type="ECO:0000256" key="9">
    <source>
        <dbReference type="ARBA" id="ARBA00022490"/>
    </source>
</evidence>
<dbReference type="RefSeq" id="XP_038057263.1">
    <property type="nucleotide sequence ID" value="XM_038201335.1"/>
</dbReference>
<accession>A0A914A058</accession>
<feature type="binding site" evidence="15">
    <location>
        <position position="104"/>
    </location>
    <ligand>
        <name>substrate</name>
    </ligand>
</feature>
<comment type="cofactor">
    <cofactor evidence="3">
        <name>Mn(2+)</name>
        <dbReference type="ChEBI" id="CHEBI:29035"/>
    </cofactor>
</comment>
<evidence type="ECO:0000256" key="5">
    <source>
        <dbReference type="ARBA" id="ARBA00004496"/>
    </source>
</evidence>
<keyword evidence="9" id="KW-0963">Cytoplasm</keyword>
<comment type="catalytic activity">
    <reaction evidence="1">
        <text>D-glucono-1,5-lactone + H2O = D-gluconate + H(+)</text>
        <dbReference type="Rhea" id="RHEA:10440"/>
        <dbReference type="ChEBI" id="CHEBI:15377"/>
        <dbReference type="ChEBI" id="CHEBI:15378"/>
        <dbReference type="ChEBI" id="CHEBI:16217"/>
        <dbReference type="ChEBI" id="CHEBI:18391"/>
        <dbReference type="EC" id="3.1.1.17"/>
    </reaction>
</comment>
<keyword evidence="18" id="KW-1185">Reference proteome</keyword>
<feature type="binding site" evidence="15">
    <location>
        <position position="106"/>
    </location>
    <ligand>
        <name>substrate</name>
    </ligand>
</feature>
<evidence type="ECO:0000256" key="13">
    <source>
        <dbReference type="ARBA" id="ARBA00032464"/>
    </source>
</evidence>
<dbReference type="GO" id="GO:0030234">
    <property type="term" value="F:enzyme regulator activity"/>
    <property type="evidence" value="ECO:0007669"/>
    <property type="project" value="InterPro"/>
</dbReference>
<dbReference type="InterPro" id="IPR008367">
    <property type="entry name" value="Regucalcin"/>
</dbReference>